<comment type="caution">
    <text evidence="1">The sequence shown here is derived from an EMBL/GenBank/DDBJ whole genome shotgun (WGS) entry which is preliminary data.</text>
</comment>
<name>A0A368FP80_ANCCA</name>
<dbReference type="AlphaFoldDB" id="A0A368FP80"/>
<dbReference type="EMBL" id="JOJR01001023">
    <property type="protein sequence ID" value="RCN32829.1"/>
    <property type="molecule type" value="Genomic_DNA"/>
</dbReference>
<accession>A0A368FP80</accession>
<sequence>MDAIRKNRGYPDYIRAGDEYDTQVRKLQMAESTMLLSKYCAIPDLTPRLIDFYSKMSSNVRRIGGWPSNLRDDKSSVRLYKALLDNADSLDMPSEVKQLFRCVMVLPASNGDPERTFSTANRLTSGYRSSFSAKTLNSIPHIQRNGPSLLSVDPAKLAMQWTDPRDGLRKHHRSHRGNEYSLMHDVKSAFMENKLNKMDGMKNILQSSKDYDSVFKMIGGYEKHNTLPKTRRTMMTLCTFNACTLASEAFIEDLMMQARNIRYYVIGLTETRRHRPLSATREELFLGTCDRRGIGGVGVLGNTNLVMNIDSFEQLTTRIGRLRLRRCGGRCGSMPENA</sequence>
<gene>
    <name evidence="1" type="ORF">ANCCAN_21352</name>
</gene>
<proteinExistence type="predicted"/>
<dbReference type="OrthoDB" id="5809221at2759"/>
<reference evidence="1 2" key="1">
    <citation type="submission" date="2014-10" db="EMBL/GenBank/DDBJ databases">
        <title>Draft genome of the hookworm Ancylostoma caninum.</title>
        <authorList>
            <person name="Mitreva M."/>
        </authorList>
    </citation>
    <scope>NUCLEOTIDE SEQUENCE [LARGE SCALE GENOMIC DNA]</scope>
    <source>
        <strain evidence="1 2">Baltimore</strain>
    </source>
</reference>
<evidence type="ECO:0000313" key="2">
    <source>
        <dbReference type="Proteomes" id="UP000252519"/>
    </source>
</evidence>
<dbReference type="Proteomes" id="UP000252519">
    <property type="component" value="Unassembled WGS sequence"/>
</dbReference>
<evidence type="ECO:0008006" key="3">
    <source>
        <dbReference type="Google" id="ProtNLM"/>
    </source>
</evidence>
<evidence type="ECO:0000313" key="1">
    <source>
        <dbReference type="EMBL" id="RCN32829.1"/>
    </source>
</evidence>
<keyword evidence="2" id="KW-1185">Reference proteome</keyword>
<organism evidence="1 2">
    <name type="scientific">Ancylostoma caninum</name>
    <name type="common">Dog hookworm</name>
    <dbReference type="NCBI Taxonomy" id="29170"/>
    <lineage>
        <taxon>Eukaryota</taxon>
        <taxon>Metazoa</taxon>
        <taxon>Ecdysozoa</taxon>
        <taxon>Nematoda</taxon>
        <taxon>Chromadorea</taxon>
        <taxon>Rhabditida</taxon>
        <taxon>Rhabditina</taxon>
        <taxon>Rhabditomorpha</taxon>
        <taxon>Strongyloidea</taxon>
        <taxon>Ancylostomatidae</taxon>
        <taxon>Ancylostomatinae</taxon>
        <taxon>Ancylostoma</taxon>
    </lineage>
</organism>
<protein>
    <recommendedName>
        <fullName evidence="3">HAT C-terminal dimerisation domain-containing protein</fullName>
    </recommendedName>
</protein>
<dbReference type="STRING" id="29170.A0A368FP80"/>